<accession>C4ZDJ3</accession>
<dbReference type="AlphaFoldDB" id="C4ZDJ3"/>
<name>C4ZDJ3_AGARV</name>
<evidence type="ECO:0000313" key="2">
    <source>
        <dbReference type="EMBL" id="ACR76969.1"/>
    </source>
</evidence>
<protein>
    <submittedName>
        <fullName evidence="2">Uncharacterized protein</fullName>
    </submittedName>
</protein>
<evidence type="ECO:0000313" key="3">
    <source>
        <dbReference type="Proteomes" id="UP000001477"/>
    </source>
</evidence>
<feature type="region of interest" description="Disordered" evidence="1">
    <location>
        <begin position="18"/>
        <end position="45"/>
    </location>
</feature>
<gene>
    <name evidence="2" type="ordered locus">EUBREC_3242</name>
</gene>
<dbReference type="HOGENOM" id="CLU_3199971_0_0_9"/>
<organism evidence="2 3">
    <name type="scientific">Agathobacter rectalis (strain ATCC 33656 / DSM 3377 / JCM 17463 / KCTC 5835 / VPI 0990)</name>
    <name type="common">Eubacterium rectale</name>
    <dbReference type="NCBI Taxonomy" id="515619"/>
    <lineage>
        <taxon>Bacteria</taxon>
        <taxon>Bacillati</taxon>
        <taxon>Bacillota</taxon>
        <taxon>Clostridia</taxon>
        <taxon>Lachnospirales</taxon>
        <taxon>Lachnospiraceae</taxon>
        <taxon>Agathobacter</taxon>
    </lineage>
</organism>
<sequence>MSCSETIILPKAHAMNKSITQATQNDKQISNSIKKISRDSMFPQL</sequence>
<evidence type="ECO:0000256" key="1">
    <source>
        <dbReference type="SAM" id="MobiDB-lite"/>
    </source>
</evidence>
<reference evidence="2 3" key="1">
    <citation type="journal article" date="2009" name="Proc. Natl. Acad. Sci. U.S.A.">
        <title>Characterizing a model human gut microbiota composed of members of its two dominant bacterial phyla.</title>
        <authorList>
            <person name="Mahowald M.A."/>
            <person name="Rey F.E."/>
            <person name="Seedorf H."/>
            <person name="Turnbaugh P.J."/>
            <person name="Fulton R.S."/>
            <person name="Wollam A."/>
            <person name="Shah N."/>
            <person name="Wang C."/>
            <person name="Magrini V."/>
            <person name="Wilson R.K."/>
            <person name="Cantarel B.L."/>
            <person name="Coutinho P.M."/>
            <person name="Henrissat B."/>
            <person name="Crock L.W."/>
            <person name="Russell A."/>
            <person name="Verberkmoes N.C."/>
            <person name="Hettich R.L."/>
            <person name="Gordon J.I."/>
        </authorList>
    </citation>
    <scope>NUCLEOTIDE SEQUENCE [LARGE SCALE GENOMIC DNA]</scope>
    <source>
        <strain evidence="3">ATCC 33656 / DSM 3377 / JCM 17463 / KCTC 5835 / LMG 30912 / VPI 0990</strain>
    </source>
</reference>
<dbReference type="EMBL" id="CP001107">
    <property type="protein sequence ID" value="ACR76969.1"/>
    <property type="molecule type" value="Genomic_DNA"/>
</dbReference>
<dbReference type="Proteomes" id="UP000001477">
    <property type="component" value="Chromosome"/>
</dbReference>
<dbReference type="STRING" id="515619.EUBREC_3242"/>
<proteinExistence type="predicted"/>
<dbReference type="PaxDb" id="515619-EUBREC_3242"/>
<feature type="compositionally biased region" description="Polar residues" evidence="1">
    <location>
        <begin position="18"/>
        <end position="34"/>
    </location>
</feature>
<dbReference type="KEGG" id="ere:EUBREC_3242"/>